<dbReference type="Proteomes" id="UP000306393">
    <property type="component" value="Unassembled WGS sequence"/>
</dbReference>
<proteinExistence type="predicted"/>
<reference evidence="1 2" key="1">
    <citation type="journal article" date="2019" name="Sci. Rep.">
        <title>Differences in resource use lead to coexistence of seed-transmitted microbial populations.</title>
        <authorList>
            <person name="Torres-Cortes G."/>
            <person name="Garcia B.J."/>
            <person name="Compant S."/>
            <person name="Rezki S."/>
            <person name="Jones P."/>
            <person name="Preveaux A."/>
            <person name="Briand M."/>
            <person name="Roulet A."/>
            <person name="Bouchez O."/>
            <person name="Jacobson D."/>
            <person name="Barret M."/>
        </authorList>
    </citation>
    <scope>NUCLEOTIDE SEQUENCE [LARGE SCALE GENOMIC DNA]</scope>
    <source>
        <strain evidence="1 2">CFBP13511</strain>
    </source>
</reference>
<gene>
    <name evidence="1" type="ORF">EpCFBP13511_06585</name>
</gene>
<dbReference type="InterPro" id="IPR036388">
    <property type="entry name" value="WH-like_DNA-bd_sf"/>
</dbReference>
<dbReference type="EMBL" id="QGAC01000005">
    <property type="protein sequence ID" value="TKJ92468.1"/>
    <property type="molecule type" value="Genomic_DNA"/>
</dbReference>
<organism evidence="1 2">
    <name type="scientific">Erwinia persicina</name>
    <dbReference type="NCBI Taxonomy" id="55211"/>
    <lineage>
        <taxon>Bacteria</taxon>
        <taxon>Pseudomonadati</taxon>
        <taxon>Pseudomonadota</taxon>
        <taxon>Gammaproteobacteria</taxon>
        <taxon>Enterobacterales</taxon>
        <taxon>Erwiniaceae</taxon>
        <taxon>Erwinia</taxon>
    </lineage>
</organism>
<dbReference type="Gene3D" id="1.10.10.10">
    <property type="entry name" value="Winged helix-like DNA-binding domain superfamily/Winged helix DNA-binding domain"/>
    <property type="match status" value="1"/>
</dbReference>
<dbReference type="Pfam" id="PF07180">
    <property type="entry name" value="CaiF_GrlA"/>
    <property type="match status" value="1"/>
</dbReference>
<protein>
    <recommendedName>
        <fullName evidence="3">CaiF/GrlA family transcriptional regulator</fullName>
    </recommendedName>
</protein>
<name>A0A4U3FF49_9GAMM</name>
<dbReference type="AlphaFoldDB" id="A0A4U3FF49"/>
<dbReference type="InterPro" id="IPR020357">
    <property type="entry name" value="Tscrpt_reg_CaiF/GrlA"/>
</dbReference>
<evidence type="ECO:0000313" key="2">
    <source>
        <dbReference type="Proteomes" id="UP000306393"/>
    </source>
</evidence>
<evidence type="ECO:0008006" key="3">
    <source>
        <dbReference type="Google" id="ProtNLM"/>
    </source>
</evidence>
<sequence length="158" mass="18465">MDGNYMMKKVVASAHKQQEKVVKTVSQSNHDGGLIPEELSEYADRPLYILIALWCRHQHKWIDRKQISIAFAITERRASFLMSYIIRKNEIIHCQTRKTKAKGSRHLCHEILIEKVFLAPENGKKTPENQASSKRRPRENTCRHEMRWLLSRVISGKS</sequence>
<dbReference type="OrthoDB" id="6627705at2"/>
<evidence type="ECO:0000313" key="1">
    <source>
        <dbReference type="EMBL" id="TKJ92468.1"/>
    </source>
</evidence>
<dbReference type="GO" id="GO:0006351">
    <property type="term" value="P:DNA-templated transcription"/>
    <property type="evidence" value="ECO:0007669"/>
    <property type="project" value="InterPro"/>
</dbReference>
<dbReference type="RefSeq" id="WP_137268945.1">
    <property type="nucleotide sequence ID" value="NZ_JANFMX010000004.1"/>
</dbReference>
<accession>A0A4U3FF49</accession>
<comment type="caution">
    <text evidence="1">The sequence shown here is derived from an EMBL/GenBank/DDBJ whole genome shotgun (WGS) entry which is preliminary data.</text>
</comment>